<evidence type="ECO:0000256" key="4">
    <source>
        <dbReference type="ARBA" id="ARBA00023136"/>
    </source>
</evidence>
<name>E4T1K3_PALPW</name>
<dbReference type="EMBL" id="CP002345">
    <property type="protein sequence ID" value="ADQ78597.1"/>
    <property type="molecule type" value="Genomic_DNA"/>
</dbReference>
<dbReference type="PROSITE" id="PS51257">
    <property type="entry name" value="PROKAR_LIPOPROTEIN"/>
    <property type="match status" value="1"/>
</dbReference>
<evidence type="ECO:0000256" key="1">
    <source>
        <dbReference type="ARBA" id="ARBA00004442"/>
    </source>
</evidence>
<evidence type="ECO:0000259" key="7">
    <source>
        <dbReference type="Pfam" id="PF07980"/>
    </source>
</evidence>
<dbReference type="KEGG" id="ppn:Palpr_0437"/>
<dbReference type="InterPro" id="IPR012944">
    <property type="entry name" value="SusD_RagB_dom"/>
</dbReference>
<keyword evidence="6" id="KW-0812">Transmembrane</keyword>
<dbReference type="eggNOG" id="COG0614">
    <property type="taxonomic scope" value="Bacteria"/>
</dbReference>
<evidence type="ECO:0000313" key="10">
    <source>
        <dbReference type="Proteomes" id="UP000008718"/>
    </source>
</evidence>
<protein>
    <submittedName>
        <fullName evidence="9">RagB/SusD domain protein</fullName>
    </submittedName>
</protein>
<keyword evidence="5" id="KW-0998">Cell outer membrane</keyword>
<dbReference type="InterPro" id="IPR011990">
    <property type="entry name" value="TPR-like_helical_dom_sf"/>
</dbReference>
<organism evidence="9 10">
    <name type="scientific">Paludibacter propionicigenes (strain DSM 17365 / JCM 13257 / WB4)</name>
    <dbReference type="NCBI Taxonomy" id="694427"/>
    <lineage>
        <taxon>Bacteria</taxon>
        <taxon>Pseudomonadati</taxon>
        <taxon>Bacteroidota</taxon>
        <taxon>Bacteroidia</taxon>
        <taxon>Bacteroidales</taxon>
        <taxon>Paludibacteraceae</taxon>
        <taxon>Paludibacter</taxon>
    </lineage>
</organism>
<reference evidence="9 10" key="2">
    <citation type="journal article" date="2011" name="Stand. Genomic Sci.">
        <title>Complete genome sequence of Paludibacter propionicigenes type strain (WB4).</title>
        <authorList>
            <person name="Gronow S."/>
            <person name="Munk C."/>
            <person name="Lapidus A."/>
            <person name="Nolan M."/>
            <person name="Lucas S."/>
            <person name="Hammon N."/>
            <person name="Deshpande S."/>
            <person name="Cheng J.F."/>
            <person name="Tapia R."/>
            <person name="Han C."/>
            <person name="Goodwin L."/>
            <person name="Pitluck S."/>
            <person name="Liolios K."/>
            <person name="Ivanova N."/>
            <person name="Mavromatis K."/>
            <person name="Mikhailova N."/>
            <person name="Pati A."/>
            <person name="Chen A."/>
            <person name="Palaniappan K."/>
            <person name="Land M."/>
            <person name="Hauser L."/>
            <person name="Chang Y.J."/>
            <person name="Jeffries C.D."/>
            <person name="Brambilla E."/>
            <person name="Rohde M."/>
            <person name="Goker M."/>
            <person name="Detter J.C."/>
            <person name="Woyke T."/>
            <person name="Bristow J."/>
            <person name="Eisen J.A."/>
            <person name="Markowitz V."/>
            <person name="Hugenholtz P."/>
            <person name="Kyrpides N.C."/>
            <person name="Klenk H.P."/>
        </authorList>
    </citation>
    <scope>NUCLEOTIDE SEQUENCE [LARGE SCALE GENOMIC DNA]</scope>
    <source>
        <strain evidence="10">DSM 17365 / JCM 13257 / WB4</strain>
    </source>
</reference>
<evidence type="ECO:0000256" key="2">
    <source>
        <dbReference type="ARBA" id="ARBA00006275"/>
    </source>
</evidence>
<keyword evidence="4 6" id="KW-0472">Membrane</keyword>
<dbReference type="HOGENOM" id="CLU_015553_0_3_10"/>
<evidence type="ECO:0000256" key="5">
    <source>
        <dbReference type="ARBA" id="ARBA00023237"/>
    </source>
</evidence>
<dbReference type="RefSeq" id="WP_013443966.1">
    <property type="nucleotide sequence ID" value="NC_014734.1"/>
</dbReference>
<evidence type="ECO:0000259" key="8">
    <source>
        <dbReference type="Pfam" id="PF14322"/>
    </source>
</evidence>
<keyword evidence="3" id="KW-0732">Signal</keyword>
<comment type="subcellular location">
    <subcellularLocation>
        <location evidence="1">Cell outer membrane</location>
    </subcellularLocation>
</comment>
<evidence type="ECO:0000256" key="3">
    <source>
        <dbReference type="ARBA" id="ARBA00022729"/>
    </source>
</evidence>
<dbReference type="Proteomes" id="UP000008718">
    <property type="component" value="Chromosome"/>
</dbReference>
<dbReference type="Pfam" id="PF07980">
    <property type="entry name" value="SusD_RagB"/>
    <property type="match status" value="1"/>
</dbReference>
<dbReference type="OrthoDB" id="1109873at2"/>
<feature type="domain" description="RagB/SusD" evidence="7">
    <location>
        <begin position="357"/>
        <end position="653"/>
    </location>
</feature>
<dbReference type="SUPFAM" id="SSF48452">
    <property type="entry name" value="TPR-like"/>
    <property type="match status" value="1"/>
</dbReference>
<comment type="similarity">
    <text evidence="2">Belongs to the SusD family.</text>
</comment>
<feature type="domain" description="SusD-like N-terminal" evidence="8">
    <location>
        <begin position="38"/>
        <end position="233"/>
    </location>
</feature>
<dbReference type="Pfam" id="PF14322">
    <property type="entry name" value="SusD-like_3"/>
    <property type="match status" value="1"/>
</dbReference>
<evidence type="ECO:0000313" key="9">
    <source>
        <dbReference type="EMBL" id="ADQ78597.1"/>
    </source>
</evidence>
<dbReference type="Gene3D" id="1.25.40.390">
    <property type="match status" value="1"/>
</dbReference>
<reference key="1">
    <citation type="submission" date="2010-11" db="EMBL/GenBank/DDBJ databases">
        <title>The complete genome of Paludibacter propionicigenes DSM 17365.</title>
        <authorList>
            <consortium name="US DOE Joint Genome Institute (JGI-PGF)"/>
            <person name="Lucas S."/>
            <person name="Copeland A."/>
            <person name="Lapidus A."/>
            <person name="Bruce D."/>
            <person name="Goodwin L."/>
            <person name="Pitluck S."/>
            <person name="Kyrpides N."/>
            <person name="Mavromatis K."/>
            <person name="Ivanova N."/>
            <person name="Munk A.C."/>
            <person name="Brettin T."/>
            <person name="Detter J.C."/>
            <person name="Han C."/>
            <person name="Tapia R."/>
            <person name="Land M."/>
            <person name="Hauser L."/>
            <person name="Markowitz V."/>
            <person name="Cheng J.-F."/>
            <person name="Hugenholtz P."/>
            <person name="Woyke T."/>
            <person name="Wu D."/>
            <person name="Gronow S."/>
            <person name="Wellnitz S."/>
            <person name="Brambilla E."/>
            <person name="Klenk H.-P."/>
            <person name="Eisen J.A."/>
        </authorList>
    </citation>
    <scope>NUCLEOTIDE SEQUENCE</scope>
    <source>
        <strain>WB4</strain>
    </source>
</reference>
<proteinExistence type="inferred from homology"/>
<sequence length="653" mass="74536">MKKYKKIIIYCGFLFSITGMISSCTSYLDQAKNTTINPDDAYKNFTNFQGFVEEIYNCVPDFANNNNNNFFNNGDDEAWQDNARNQGALVWKIDIGDFWAWQKESGCVNWFDCSNFSSTANDPRNKGLWPGCWYGIKKCNLGLKNLSKLNGTEEEKNLIAGQLYFFRAWFHLHLITYWGGLPYISSVLPADQKLTLPRLSYQQSADSVAKDFKKAYDLLPDEWDKTVAGQATASTITPGDASSKNVLRVNKWMAIAYLGKNYLYAGSPLMNMASGGAEEYNKDYCKKAADAFAVLLKASEEGSCKYKLCPFSQFSQNYMTLSGSQIPYTSETIFRGTYWGELGSSVSQQYLCAGILWGRSWSQYPTANYVNYFGMNNGLPINDQNKADVADPNSGYDVNYPWKNRDPRFYLNFAIDTQKMINNVSNPSAKPNQYANLYTGGNYCDPLKGSNTGYLLIKFDPIGFNQYDGLAAHQIHPVWMRLADIYLMYAEAVAEGYGDINTPVTVFNKNAIYAINQVRNRVVVDKTTDARLPGVNAKYLTSVESFMSELRRERAVELAYEGHRFNDLRRWHLLAKYPYNVKTRIYFDRAIPETNNANPANLFTDKTTPQNNKILNLREVPQYTRNFSEKHYWLPLKRVDVSMYLEFPQNPGW</sequence>
<accession>E4T1K3</accession>
<dbReference type="InterPro" id="IPR033985">
    <property type="entry name" value="SusD-like_N"/>
</dbReference>
<keyword evidence="6" id="KW-1133">Transmembrane helix</keyword>
<evidence type="ECO:0000256" key="6">
    <source>
        <dbReference type="SAM" id="Phobius"/>
    </source>
</evidence>
<dbReference type="STRING" id="694427.Palpr_0437"/>
<gene>
    <name evidence="9" type="ordered locus">Palpr_0437</name>
</gene>
<feature type="transmembrane region" description="Helical" evidence="6">
    <location>
        <begin position="7"/>
        <end position="28"/>
    </location>
</feature>
<dbReference type="AlphaFoldDB" id="E4T1K3"/>
<keyword evidence="10" id="KW-1185">Reference proteome</keyword>
<dbReference type="GO" id="GO:0009279">
    <property type="term" value="C:cell outer membrane"/>
    <property type="evidence" value="ECO:0007669"/>
    <property type="project" value="UniProtKB-SubCell"/>
</dbReference>